<dbReference type="GeneID" id="96297492"/>
<organism evidence="4 5">
    <name type="scientific">Streptosporangium canum</name>
    <dbReference type="NCBI Taxonomy" id="324952"/>
    <lineage>
        <taxon>Bacteria</taxon>
        <taxon>Bacillati</taxon>
        <taxon>Actinomycetota</taxon>
        <taxon>Actinomycetes</taxon>
        <taxon>Streptosporangiales</taxon>
        <taxon>Streptosporangiaceae</taxon>
        <taxon>Streptosporangium</taxon>
    </lineage>
</organism>
<dbReference type="Gene3D" id="1.10.1470.10">
    <property type="entry name" value="YjbJ"/>
    <property type="match status" value="1"/>
</dbReference>
<keyword evidence="5" id="KW-1185">Reference proteome</keyword>
<feature type="domain" description="CsbD-like" evidence="3">
    <location>
        <begin position="3"/>
        <end position="50"/>
    </location>
</feature>
<evidence type="ECO:0000256" key="2">
    <source>
        <dbReference type="SAM" id="MobiDB-lite"/>
    </source>
</evidence>
<evidence type="ECO:0000313" key="4">
    <source>
        <dbReference type="EMBL" id="SFI70645.1"/>
    </source>
</evidence>
<protein>
    <submittedName>
        <fullName evidence="4">CsbD-like</fullName>
    </submittedName>
</protein>
<gene>
    <name evidence="4" type="ORF">SAMN05216275_104319</name>
</gene>
<dbReference type="InterPro" id="IPR036629">
    <property type="entry name" value="YjbJ_sf"/>
</dbReference>
<proteinExistence type="inferred from homology"/>
<feature type="compositionally biased region" description="Basic and acidic residues" evidence="2">
    <location>
        <begin position="7"/>
        <end position="61"/>
    </location>
</feature>
<feature type="region of interest" description="Disordered" evidence="2">
    <location>
        <begin position="1"/>
        <end position="61"/>
    </location>
</feature>
<evidence type="ECO:0000256" key="1">
    <source>
        <dbReference type="ARBA" id="ARBA00009129"/>
    </source>
</evidence>
<dbReference type="RefSeq" id="WP_093886423.1">
    <property type="nucleotide sequence ID" value="NZ_FOQY01000004.1"/>
</dbReference>
<name>A0A1I3KEL5_9ACTN</name>
<sequence>MTNFDQIKGKVKETAGEAVDNERLADKGRADRAKGKAKEAADKAKDRAKKASDDARSRFAE</sequence>
<dbReference type="InterPro" id="IPR008462">
    <property type="entry name" value="CsbD"/>
</dbReference>
<dbReference type="Proteomes" id="UP000199111">
    <property type="component" value="Unassembled WGS sequence"/>
</dbReference>
<dbReference type="SUPFAM" id="SSF69047">
    <property type="entry name" value="Hypothetical protein YjbJ"/>
    <property type="match status" value="1"/>
</dbReference>
<dbReference type="Pfam" id="PF05532">
    <property type="entry name" value="CsbD"/>
    <property type="match status" value="1"/>
</dbReference>
<evidence type="ECO:0000313" key="5">
    <source>
        <dbReference type="Proteomes" id="UP000199111"/>
    </source>
</evidence>
<dbReference type="AlphaFoldDB" id="A0A1I3KEL5"/>
<dbReference type="EMBL" id="FOQY01000004">
    <property type="protein sequence ID" value="SFI70645.1"/>
    <property type="molecule type" value="Genomic_DNA"/>
</dbReference>
<comment type="similarity">
    <text evidence="1">Belongs to the UPF0337 (CsbD) family.</text>
</comment>
<reference evidence="5" key="1">
    <citation type="submission" date="2016-10" db="EMBL/GenBank/DDBJ databases">
        <authorList>
            <person name="Varghese N."/>
            <person name="Submissions S."/>
        </authorList>
    </citation>
    <scope>NUCLEOTIDE SEQUENCE [LARGE SCALE GENOMIC DNA]</scope>
    <source>
        <strain evidence="5">CGMCC 4.2126</strain>
    </source>
</reference>
<evidence type="ECO:0000259" key="3">
    <source>
        <dbReference type="Pfam" id="PF05532"/>
    </source>
</evidence>
<accession>A0A1I3KEL5</accession>